<evidence type="ECO:0000256" key="1">
    <source>
        <dbReference type="SAM" id="MobiDB-lite"/>
    </source>
</evidence>
<dbReference type="EMBL" id="VIEB01000173">
    <property type="protein sequence ID" value="TQE02568.1"/>
    <property type="molecule type" value="Genomic_DNA"/>
</dbReference>
<accession>A0A540MUX7</accession>
<dbReference type="AlphaFoldDB" id="A0A540MUX7"/>
<keyword evidence="3" id="KW-1185">Reference proteome</keyword>
<evidence type="ECO:0000313" key="3">
    <source>
        <dbReference type="Proteomes" id="UP000315295"/>
    </source>
</evidence>
<organism evidence="2 3">
    <name type="scientific">Malus baccata</name>
    <name type="common">Siberian crab apple</name>
    <name type="synonym">Pyrus baccata</name>
    <dbReference type="NCBI Taxonomy" id="106549"/>
    <lineage>
        <taxon>Eukaryota</taxon>
        <taxon>Viridiplantae</taxon>
        <taxon>Streptophyta</taxon>
        <taxon>Embryophyta</taxon>
        <taxon>Tracheophyta</taxon>
        <taxon>Spermatophyta</taxon>
        <taxon>Magnoliopsida</taxon>
        <taxon>eudicotyledons</taxon>
        <taxon>Gunneridae</taxon>
        <taxon>Pentapetalae</taxon>
        <taxon>rosids</taxon>
        <taxon>fabids</taxon>
        <taxon>Rosales</taxon>
        <taxon>Rosaceae</taxon>
        <taxon>Amygdaloideae</taxon>
        <taxon>Maleae</taxon>
        <taxon>Malus</taxon>
    </lineage>
</organism>
<protein>
    <submittedName>
        <fullName evidence="2">Uncharacterized protein</fullName>
    </submittedName>
</protein>
<reference evidence="2 3" key="1">
    <citation type="journal article" date="2019" name="G3 (Bethesda)">
        <title>Sequencing of a Wild Apple (Malus baccata) Genome Unravels the Differences Between Cultivated and Wild Apple Species Regarding Disease Resistance and Cold Tolerance.</title>
        <authorList>
            <person name="Chen X."/>
        </authorList>
    </citation>
    <scope>NUCLEOTIDE SEQUENCE [LARGE SCALE GENOMIC DNA]</scope>
    <source>
        <strain evidence="3">cv. Shandingzi</strain>
        <tissue evidence="2">Leaves</tissue>
    </source>
</reference>
<comment type="caution">
    <text evidence="2">The sequence shown here is derived from an EMBL/GenBank/DDBJ whole genome shotgun (WGS) entry which is preliminary data.</text>
</comment>
<dbReference type="STRING" id="106549.A0A540MUX7"/>
<dbReference type="Proteomes" id="UP000315295">
    <property type="component" value="Unassembled WGS sequence"/>
</dbReference>
<evidence type="ECO:0000313" key="2">
    <source>
        <dbReference type="EMBL" id="TQE02568.1"/>
    </source>
</evidence>
<feature type="region of interest" description="Disordered" evidence="1">
    <location>
        <begin position="52"/>
        <end position="78"/>
    </location>
</feature>
<proteinExistence type="predicted"/>
<name>A0A540MUX7_MALBA</name>
<sequence>MVQQLLNQLRVVVDKRKRTFQLLGKELPPNFGTEKAIRAKYEGRLWVAKNAKQPAPKPADMSISSNSLVKDGATCGAPKETRRHSLEEAMLFTVAEAAPPVARSCGVDFN</sequence>
<gene>
    <name evidence="2" type="ORF">C1H46_011802</name>
</gene>